<feature type="domain" description="PEGA" evidence="2">
    <location>
        <begin position="362"/>
        <end position="429"/>
    </location>
</feature>
<evidence type="ECO:0000259" key="3">
    <source>
        <dbReference type="Pfam" id="PF11824"/>
    </source>
</evidence>
<dbReference type="InterPro" id="IPR013229">
    <property type="entry name" value="PEGA"/>
</dbReference>
<evidence type="ECO:0000256" key="1">
    <source>
        <dbReference type="SAM" id="MobiDB-lite"/>
    </source>
</evidence>
<feature type="domain" description="PEGA" evidence="2">
    <location>
        <begin position="1042"/>
        <end position="1100"/>
    </location>
</feature>
<dbReference type="Pfam" id="PF08308">
    <property type="entry name" value="PEGA"/>
    <property type="match status" value="5"/>
</dbReference>
<dbReference type="InterPro" id="IPR013784">
    <property type="entry name" value="Carb-bd-like_fold"/>
</dbReference>
<dbReference type="RefSeq" id="WP_176787294.1">
    <property type="nucleotide sequence ID" value="NZ_JABXWR010000001.1"/>
</dbReference>
<dbReference type="Gene3D" id="2.60.40.1120">
    <property type="entry name" value="Carboxypeptidase-like, regulatory domain"/>
    <property type="match status" value="1"/>
</dbReference>
<evidence type="ECO:0000259" key="2">
    <source>
        <dbReference type="Pfam" id="PF08308"/>
    </source>
</evidence>
<feature type="domain" description="PEGA" evidence="2">
    <location>
        <begin position="895"/>
        <end position="937"/>
    </location>
</feature>
<dbReference type="EMBL" id="JABXWR010000001">
    <property type="protein sequence ID" value="NVO65735.1"/>
    <property type="molecule type" value="Genomic_DNA"/>
</dbReference>
<dbReference type="Pfam" id="PF11824">
    <property type="entry name" value="DUF3344"/>
    <property type="match status" value="2"/>
</dbReference>
<dbReference type="GO" id="GO:0030246">
    <property type="term" value="F:carbohydrate binding"/>
    <property type="evidence" value="ECO:0007669"/>
    <property type="project" value="InterPro"/>
</dbReference>
<dbReference type="InterPro" id="IPR021779">
    <property type="entry name" value="DUF3344"/>
</dbReference>
<dbReference type="SUPFAM" id="SSF49452">
    <property type="entry name" value="Starch-binding domain-like"/>
    <property type="match status" value="1"/>
</dbReference>
<evidence type="ECO:0000313" key="4">
    <source>
        <dbReference type="EMBL" id="NVO65735.1"/>
    </source>
</evidence>
<accession>A0A7K4HKD0</accession>
<feature type="domain" description="PEGA" evidence="2">
    <location>
        <begin position="291"/>
        <end position="359"/>
    </location>
</feature>
<feature type="domain" description="DUF3344" evidence="3">
    <location>
        <begin position="18"/>
        <end position="284"/>
    </location>
</feature>
<comment type="caution">
    <text evidence="4">The sequence shown here is derived from an EMBL/GenBank/DDBJ whole genome shotgun (WGS) entry which is preliminary data.</text>
</comment>
<dbReference type="PANTHER" id="PTHR36194:SF1">
    <property type="entry name" value="S-LAYER-LIKE PROTEIN"/>
    <property type="match status" value="1"/>
</dbReference>
<protein>
    <submittedName>
        <fullName evidence="4">DUF3344 domain-containing protein</fullName>
    </submittedName>
</protein>
<organism evidence="4 5">
    <name type="scientific">Methanofollis tationis</name>
    <dbReference type="NCBI Taxonomy" id="81417"/>
    <lineage>
        <taxon>Archaea</taxon>
        <taxon>Methanobacteriati</taxon>
        <taxon>Methanobacteriota</taxon>
        <taxon>Stenosarchaea group</taxon>
        <taxon>Methanomicrobia</taxon>
        <taxon>Methanomicrobiales</taxon>
        <taxon>Methanomicrobiaceae</taxon>
        <taxon>Methanofollis</taxon>
    </lineage>
</organism>
<dbReference type="OrthoDB" id="148374at2157"/>
<name>A0A7K4HKD0_9EURY</name>
<feature type="region of interest" description="Disordered" evidence="1">
    <location>
        <begin position="724"/>
        <end position="754"/>
    </location>
</feature>
<sequence>MILFALLLLPAAVSADLYVGGIPLSTVESGTVSGGVFIDAYPGLATDATKTFTLPAGATVRWARLYVVVYCGHMENNYEGKATVSIDGGGAGTREYAENLNVPYSFPGEGGTGPVALNDHCTRVTSDYLIWYDATPLLSSGTLKVRARTAKVSPSFDGRIKAFVLVAAYDDGDNDTVHYWVNHGHDTDSYKADAYVGETEFSTNELEEGFESASLSVLYLASADAEYRFNGASLDGGSPVGAYFGKNTWDVGDSLQPGRDAGLTYDRLETETFYKIFGAVLSVRYAEEESGSIAVSSSPAGATVYIDDEESGVTNTTVTGLAVGDHTVRVEKEGYKTPDERTVTVKKGSTTAVSFTLAPLTGSISVVSEPQGAAILLDGIDTGKTTDAVIEHVPVGSHTLTLNLAGYTAYSTTVTVEDGAVAEVRAVLTTGGSSSDGNGGSAGGSGYAGGTLTVARHASIRGNLSITSVSNYTGLLPSGSTSSAVIDPGLPEGAAVREARLYLLSTWAHDEGKRIGSGAEIALSANGTLVQAGARYSDRKGEGPYDYPVETFVYDLTPHVGRGNLTVKAANSGTGRTTFALYGCLLMLAYEMPDAPEREYWIAEGSDAVLAGDAEEMTTMLFSDLPEPSGVAGARFTAVSTAATGEEGEANAVGFNGGEWWNLLQGGSSAISLASVDVLPYLTGGENTATIRSVPEGGKGDYMENRLAVLLLTLSADAGPAASLQAGETAEPGRTTAPTPTVQESESDENGPADGPLAISWFSSLWSWILSLFGIHSTADPGIPVADAIPSEEKPIAAVTTPAPLKPGDIRVSSAPAGALIYLDGTYTGRTTPFTLTSVQPGDHEVRLEHELYSPLVAAIALDGSATVAADLTESTYVVSPGLIETAEAEVDTTGCIYVTSKPDGATIVLDGRTLSYTTPQVICGLKPGIHTVKIKNGNGNFPIDSIKCSVTPGAVTPVSFVQDQVKVRSVTVAPESFRGAEFSVNGMRLNTKVPARVDVAGISSFFSIKNATGYYSFMISDFLDDGAECCPGEPAPATAGVLVRSSPAGAAIFIDGFETGFATPSTIANVSPGRHLISVSRAGYIPQERRILLVDDPNLSDDADLSFVLEGYPYGSLTVASDPPGGKIYLYGKDTGEVTPHTFGYMRIGRYEVKVTGKTGSATRDDIVVLPRRANTYTFTLS</sequence>
<feature type="domain" description="DUF3344" evidence="3">
    <location>
        <begin position="446"/>
        <end position="712"/>
    </location>
</feature>
<dbReference type="AlphaFoldDB" id="A0A7K4HKD0"/>
<feature type="domain" description="PEGA" evidence="2">
    <location>
        <begin position="808"/>
        <end position="873"/>
    </location>
</feature>
<dbReference type="PANTHER" id="PTHR36194">
    <property type="entry name" value="S-LAYER-LIKE PROTEIN"/>
    <property type="match status" value="1"/>
</dbReference>
<keyword evidence="5" id="KW-1185">Reference proteome</keyword>
<reference evidence="4 5" key="1">
    <citation type="submission" date="2020-06" db="EMBL/GenBank/DDBJ databases">
        <title>Methanofollis fontis sp. nov., a methanogen isolated from marine sediments near a cold seep at Four-Way Closure Ridge offshore southwestern Taiwan.</title>
        <authorList>
            <person name="Chen S.-C."/>
            <person name="Teng N.-H."/>
            <person name="Lin Y.-S."/>
            <person name="Lai M.-C."/>
            <person name="Chen H.-H."/>
            <person name="Wang C.-C."/>
        </authorList>
    </citation>
    <scope>NUCLEOTIDE SEQUENCE [LARGE SCALE GENOMIC DNA]</scope>
    <source>
        <strain evidence="4 5">DSM 2702</strain>
    </source>
</reference>
<evidence type="ECO:0000313" key="5">
    <source>
        <dbReference type="Proteomes" id="UP000570823"/>
    </source>
</evidence>
<gene>
    <name evidence="4" type="ORF">HWN36_00005</name>
</gene>
<proteinExistence type="predicted"/>
<dbReference type="Proteomes" id="UP000570823">
    <property type="component" value="Unassembled WGS sequence"/>
</dbReference>